<sequence>MLCLLPDELLLQIALYISNNKSQINLALTHRNFRNTVYESLIRTAIIPIRSIPQYITLLSRHPSWANTITDIELQDSTEDINDFTFTPEDGRVVDGFVSRLLTGQERDMVRRAFTKDHQSPLAWTSLLFVALPNAKTLRAAPRTDNEIPEAYQFLLRHWACDRRIFWTPLLTYAQSHIQALTVRAPSDIYDPIGVSHLVSLKILIVDGECLRPVTFMECTSHWIAIAARTRPFGSLPRNLENLHIYGDEQTIPWHWLLELQFYQLNNEFGSLIFTQLKLRLFFNITCKTLARFLVYKFEPGSYDNIDALRLLQIWQQSAVDFQTLFRDPKDGGDAFDRPERYIRGNLPEEFLTAQTRATEDVWYMHDPQTERRGEAWRRYLEEHYSEELFPCSTESGLSTQLLQYLC</sequence>
<dbReference type="RefSeq" id="XP_033449207.1">
    <property type="nucleotide sequence ID" value="XM_033594726.1"/>
</dbReference>
<keyword evidence="2" id="KW-1185">Reference proteome</keyword>
<organism evidence="1 2">
    <name type="scientific">Didymella exigua CBS 183.55</name>
    <dbReference type="NCBI Taxonomy" id="1150837"/>
    <lineage>
        <taxon>Eukaryota</taxon>
        <taxon>Fungi</taxon>
        <taxon>Dikarya</taxon>
        <taxon>Ascomycota</taxon>
        <taxon>Pezizomycotina</taxon>
        <taxon>Dothideomycetes</taxon>
        <taxon>Pleosporomycetidae</taxon>
        <taxon>Pleosporales</taxon>
        <taxon>Pleosporineae</taxon>
        <taxon>Didymellaceae</taxon>
        <taxon>Didymella</taxon>
    </lineage>
</organism>
<dbReference type="Proteomes" id="UP000800082">
    <property type="component" value="Unassembled WGS sequence"/>
</dbReference>
<evidence type="ECO:0000313" key="2">
    <source>
        <dbReference type="Proteomes" id="UP000800082"/>
    </source>
</evidence>
<dbReference type="GeneID" id="54352394"/>
<evidence type="ECO:0008006" key="3">
    <source>
        <dbReference type="Google" id="ProtNLM"/>
    </source>
</evidence>
<evidence type="ECO:0000313" key="1">
    <source>
        <dbReference type="EMBL" id="KAF1928959.1"/>
    </source>
</evidence>
<accession>A0A6A5RMU7</accession>
<reference evidence="1" key="1">
    <citation type="journal article" date="2020" name="Stud. Mycol.">
        <title>101 Dothideomycetes genomes: a test case for predicting lifestyles and emergence of pathogens.</title>
        <authorList>
            <person name="Haridas S."/>
            <person name="Albert R."/>
            <person name="Binder M."/>
            <person name="Bloem J."/>
            <person name="Labutti K."/>
            <person name="Salamov A."/>
            <person name="Andreopoulos B."/>
            <person name="Baker S."/>
            <person name="Barry K."/>
            <person name="Bills G."/>
            <person name="Bluhm B."/>
            <person name="Cannon C."/>
            <person name="Castanera R."/>
            <person name="Culley D."/>
            <person name="Daum C."/>
            <person name="Ezra D."/>
            <person name="Gonzalez J."/>
            <person name="Henrissat B."/>
            <person name="Kuo A."/>
            <person name="Liang C."/>
            <person name="Lipzen A."/>
            <person name="Lutzoni F."/>
            <person name="Magnuson J."/>
            <person name="Mondo S."/>
            <person name="Nolan M."/>
            <person name="Ohm R."/>
            <person name="Pangilinan J."/>
            <person name="Park H.-J."/>
            <person name="Ramirez L."/>
            <person name="Alfaro M."/>
            <person name="Sun H."/>
            <person name="Tritt A."/>
            <person name="Yoshinaga Y."/>
            <person name="Zwiers L.-H."/>
            <person name="Turgeon B."/>
            <person name="Goodwin S."/>
            <person name="Spatafora J."/>
            <person name="Crous P."/>
            <person name="Grigoriev I."/>
        </authorList>
    </citation>
    <scope>NUCLEOTIDE SEQUENCE</scope>
    <source>
        <strain evidence="1">CBS 183.55</strain>
    </source>
</reference>
<proteinExistence type="predicted"/>
<dbReference type="EMBL" id="ML978967">
    <property type="protein sequence ID" value="KAF1928959.1"/>
    <property type="molecule type" value="Genomic_DNA"/>
</dbReference>
<gene>
    <name evidence="1" type="ORF">M421DRAFT_4781</name>
</gene>
<protein>
    <recommendedName>
        <fullName evidence="3">F-box domain-containing protein</fullName>
    </recommendedName>
</protein>
<dbReference type="AlphaFoldDB" id="A0A6A5RMU7"/>
<dbReference type="OrthoDB" id="3799132at2759"/>
<name>A0A6A5RMU7_9PLEO</name>